<reference evidence="1" key="1">
    <citation type="submission" date="2014-01" db="EMBL/GenBank/DDBJ databases">
        <authorList>
            <person name="Brown-Elliot B."/>
            <person name="Wallace R."/>
            <person name="Lenaerts A."/>
            <person name="Ordway D."/>
            <person name="DeGroote M.A."/>
            <person name="Parker T."/>
            <person name="Sizemore C."/>
            <person name="Tallon L.J."/>
            <person name="Sadzewicz L.K."/>
            <person name="Sengamalay N."/>
            <person name="Fraser C.M."/>
            <person name="Hine E."/>
            <person name="Shefchek K.A."/>
            <person name="Das S.P."/>
            <person name="Tettelin H."/>
        </authorList>
    </citation>
    <scope>NUCLEOTIDE SEQUENCE [LARGE SCALE GENOMIC DNA]</scope>
    <source>
        <strain evidence="1">4042</strain>
    </source>
</reference>
<evidence type="ECO:0000313" key="1">
    <source>
        <dbReference type="EMBL" id="EUA33510.1"/>
    </source>
</evidence>
<accession>X8ARR2</accession>
<dbReference type="Gene3D" id="3.40.50.980">
    <property type="match status" value="1"/>
</dbReference>
<dbReference type="AlphaFoldDB" id="X8ARR2"/>
<name>X8ARR2_MYCXE</name>
<sequence length="44" mass="4790">MVPDSVTRSPTVFHDLLVADHVTVLSQTPSAAAMLSPRGLMQRR</sequence>
<keyword evidence="1" id="KW-0413">Isomerase</keyword>
<protein>
    <submittedName>
        <fullName evidence="1">Linear gramicidin synthetase subunit D domain protein</fullName>
        <ecNumber evidence="1">5.1.1.-</ecNumber>
    </submittedName>
</protein>
<organism evidence="1">
    <name type="scientific">Mycobacterium xenopi 4042</name>
    <dbReference type="NCBI Taxonomy" id="1299334"/>
    <lineage>
        <taxon>Bacteria</taxon>
        <taxon>Bacillati</taxon>
        <taxon>Actinomycetota</taxon>
        <taxon>Actinomycetes</taxon>
        <taxon>Mycobacteriales</taxon>
        <taxon>Mycobacteriaceae</taxon>
        <taxon>Mycobacterium</taxon>
    </lineage>
</organism>
<comment type="caution">
    <text evidence="1">The sequence shown here is derived from an EMBL/GenBank/DDBJ whole genome shotgun (WGS) entry which is preliminary data.</text>
</comment>
<dbReference type="EMBL" id="JAOB01000047">
    <property type="protein sequence ID" value="EUA33510.1"/>
    <property type="molecule type" value="Genomic_DNA"/>
</dbReference>
<dbReference type="PATRIC" id="fig|1299334.3.peg.5297"/>
<proteinExistence type="predicted"/>
<gene>
    <name evidence="1" type="ORF">I553_7922</name>
</gene>
<dbReference type="EC" id="5.1.1.-" evidence="1"/>
<dbReference type="GO" id="GO:0016853">
    <property type="term" value="F:isomerase activity"/>
    <property type="evidence" value="ECO:0007669"/>
    <property type="project" value="UniProtKB-KW"/>
</dbReference>